<reference evidence="1" key="1">
    <citation type="submission" date="2022-04" db="EMBL/GenBank/DDBJ databases">
        <title>Genome of the entomopathogenic fungus Entomophthora muscae.</title>
        <authorList>
            <person name="Elya C."/>
            <person name="Lovett B.R."/>
            <person name="Lee E."/>
            <person name="Macias A.M."/>
            <person name="Hajek A.E."/>
            <person name="De Bivort B.L."/>
            <person name="Kasson M.T."/>
            <person name="De Fine Licht H.H."/>
            <person name="Stajich J.E."/>
        </authorList>
    </citation>
    <scope>NUCLEOTIDE SEQUENCE</scope>
    <source>
        <strain evidence="1">Berkeley</strain>
    </source>
</reference>
<dbReference type="Proteomes" id="UP001165960">
    <property type="component" value="Unassembled WGS sequence"/>
</dbReference>
<protein>
    <submittedName>
        <fullName evidence="1">Uncharacterized protein</fullName>
    </submittedName>
</protein>
<gene>
    <name evidence="1" type="ORF">DSO57_1005181</name>
</gene>
<dbReference type="EMBL" id="QTSX02004984">
    <property type="protein sequence ID" value="KAJ9062942.1"/>
    <property type="molecule type" value="Genomic_DNA"/>
</dbReference>
<evidence type="ECO:0000313" key="2">
    <source>
        <dbReference type="Proteomes" id="UP001165960"/>
    </source>
</evidence>
<keyword evidence="2" id="KW-1185">Reference proteome</keyword>
<feature type="non-terminal residue" evidence="1">
    <location>
        <position position="1"/>
    </location>
</feature>
<sequence length="225" mass="26221">AGWVKRLSPYQLHIKYKPGKELVTVDALSRLYVASIMREDGLDTDWTMLYLSPKATCYKGLNSTTIFKLKDNKSQFITELAMFIAGQRLVRRHHHYHHPERRYHTALPPHLGSHQRTHLFKIMNFKVWRPCMCQDILDLLKTCVLCKKNMTKSLPPKSVLPIKAMEPFKQWALDIVRPLPGDRLRCDLRCGTESQKGILTLGLDCTKYWLEWQGRLCDYLVALIV</sequence>
<comment type="caution">
    <text evidence="1">The sequence shown here is derived from an EMBL/GenBank/DDBJ whole genome shotgun (WGS) entry which is preliminary data.</text>
</comment>
<accession>A0ACC2SLD3</accession>
<proteinExistence type="predicted"/>
<name>A0ACC2SLD3_9FUNG</name>
<evidence type="ECO:0000313" key="1">
    <source>
        <dbReference type="EMBL" id="KAJ9062942.1"/>
    </source>
</evidence>
<organism evidence="1 2">
    <name type="scientific">Entomophthora muscae</name>
    <dbReference type="NCBI Taxonomy" id="34485"/>
    <lineage>
        <taxon>Eukaryota</taxon>
        <taxon>Fungi</taxon>
        <taxon>Fungi incertae sedis</taxon>
        <taxon>Zoopagomycota</taxon>
        <taxon>Entomophthoromycotina</taxon>
        <taxon>Entomophthoromycetes</taxon>
        <taxon>Entomophthorales</taxon>
        <taxon>Entomophthoraceae</taxon>
        <taxon>Entomophthora</taxon>
    </lineage>
</organism>